<organism evidence="1 2">
    <name type="scientific">Artomyces pyxidatus</name>
    <dbReference type="NCBI Taxonomy" id="48021"/>
    <lineage>
        <taxon>Eukaryota</taxon>
        <taxon>Fungi</taxon>
        <taxon>Dikarya</taxon>
        <taxon>Basidiomycota</taxon>
        <taxon>Agaricomycotina</taxon>
        <taxon>Agaricomycetes</taxon>
        <taxon>Russulales</taxon>
        <taxon>Auriscalpiaceae</taxon>
        <taxon>Artomyces</taxon>
    </lineage>
</organism>
<dbReference type="Proteomes" id="UP000814140">
    <property type="component" value="Unassembled WGS sequence"/>
</dbReference>
<reference evidence="1" key="2">
    <citation type="journal article" date="2022" name="New Phytol.">
        <title>Evolutionary transition to the ectomycorrhizal habit in the genomes of a hyperdiverse lineage of mushroom-forming fungi.</title>
        <authorList>
            <person name="Looney B."/>
            <person name="Miyauchi S."/>
            <person name="Morin E."/>
            <person name="Drula E."/>
            <person name="Courty P.E."/>
            <person name="Kohler A."/>
            <person name="Kuo A."/>
            <person name="LaButti K."/>
            <person name="Pangilinan J."/>
            <person name="Lipzen A."/>
            <person name="Riley R."/>
            <person name="Andreopoulos W."/>
            <person name="He G."/>
            <person name="Johnson J."/>
            <person name="Nolan M."/>
            <person name="Tritt A."/>
            <person name="Barry K.W."/>
            <person name="Grigoriev I.V."/>
            <person name="Nagy L.G."/>
            <person name="Hibbett D."/>
            <person name="Henrissat B."/>
            <person name="Matheny P.B."/>
            <person name="Labbe J."/>
            <person name="Martin F.M."/>
        </authorList>
    </citation>
    <scope>NUCLEOTIDE SEQUENCE</scope>
    <source>
        <strain evidence="1">HHB10654</strain>
    </source>
</reference>
<name>A0ACB8SH79_9AGAM</name>
<evidence type="ECO:0000313" key="1">
    <source>
        <dbReference type="EMBL" id="KAI0055879.1"/>
    </source>
</evidence>
<proteinExistence type="predicted"/>
<dbReference type="EMBL" id="MU277276">
    <property type="protein sequence ID" value="KAI0055879.1"/>
    <property type="molecule type" value="Genomic_DNA"/>
</dbReference>
<keyword evidence="2" id="KW-1185">Reference proteome</keyword>
<evidence type="ECO:0000313" key="2">
    <source>
        <dbReference type="Proteomes" id="UP000814140"/>
    </source>
</evidence>
<comment type="caution">
    <text evidence="1">The sequence shown here is derived from an EMBL/GenBank/DDBJ whole genome shotgun (WGS) entry which is preliminary data.</text>
</comment>
<sequence>MSTSAGSAHFGDNLSDRARKRQRMDENKEADPAMIIVRSEELWVKDGNIVVRTTSSSTSPPTQTLYKVHRHTLALHCSVFASLFDGPLDALDAGSEREGDVPIMDFPDAADDVRDFLKALYLPSEMHRHRTLLSPFREGDGHCALFPDSYCGILRLATKYEATLIRGIVVDALEKEWPTQMEHWGLLQDRMHEKMGELMFSGLDATPFWPNPVRAIRLASEYNVPNVLPIAYYDLMRVLNIEEDSDLSDITATRSRDTSDLTAEELRRVIRGRSRIHTAFRSKTTAESLVPTCRSRREGNVCGAGISQWRKSRIVELYHLEYDPFLWLELTLKKRGTGTANANIEACDGCVTSMRTHLRNVKDELWTSLPTFFGVEDVVPKNWGERE</sequence>
<reference evidence="1" key="1">
    <citation type="submission" date="2021-03" db="EMBL/GenBank/DDBJ databases">
        <authorList>
            <consortium name="DOE Joint Genome Institute"/>
            <person name="Ahrendt S."/>
            <person name="Looney B.P."/>
            <person name="Miyauchi S."/>
            <person name="Morin E."/>
            <person name="Drula E."/>
            <person name="Courty P.E."/>
            <person name="Chicoki N."/>
            <person name="Fauchery L."/>
            <person name="Kohler A."/>
            <person name="Kuo A."/>
            <person name="Labutti K."/>
            <person name="Pangilinan J."/>
            <person name="Lipzen A."/>
            <person name="Riley R."/>
            <person name="Andreopoulos W."/>
            <person name="He G."/>
            <person name="Johnson J."/>
            <person name="Barry K.W."/>
            <person name="Grigoriev I.V."/>
            <person name="Nagy L."/>
            <person name="Hibbett D."/>
            <person name="Henrissat B."/>
            <person name="Matheny P.B."/>
            <person name="Labbe J."/>
            <person name="Martin F."/>
        </authorList>
    </citation>
    <scope>NUCLEOTIDE SEQUENCE</scope>
    <source>
        <strain evidence="1">HHB10654</strain>
    </source>
</reference>
<protein>
    <submittedName>
        <fullName evidence="1">Uncharacterized protein</fullName>
    </submittedName>
</protein>
<accession>A0ACB8SH79</accession>
<gene>
    <name evidence="1" type="ORF">BV25DRAFT_1995953</name>
</gene>